<keyword evidence="3" id="KW-1133">Transmembrane helix</keyword>
<accession>B8BSH4</accession>
<dbReference type="InParanoid" id="B8BSH4"/>
<dbReference type="STRING" id="35128.B8BSH4"/>
<feature type="transmembrane region" description="Helical" evidence="3">
    <location>
        <begin position="553"/>
        <end position="575"/>
    </location>
</feature>
<evidence type="ECO:0000313" key="4">
    <source>
        <dbReference type="EMBL" id="EED96721.1"/>
    </source>
</evidence>
<dbReference type="AlphaFoldDB" id="B8BSH4"/>
<dbReference type="OMA" id="VIGHEAY"/>
<evidence type="ECO:0000313" key="5">
    <source>
        <dbReference type="Proteomes" id="UP000001449"/>
    </source>
</evidence>
<feature type="transmembrane region" description="Helical" evidence="3">
    <location>
        <begin position="427"/>
        <end position="454"/>
    </location>
</feature>
<dbReference type="GeneID" id="7451492"/>
<feature type="transmembrane region" description="Helical" evidence="3">
    <location>
        <begin position="595"/>
        <end position="616"/>
    </location>
</feature>
<gene>
    <name evidence="4" type="ORF">THAPSDRAFT_1986</name>
</gene>
<reference evidence="4 5" key="2">
    <citation type="journal article" date="2008" name="Nature">
        <title>The Phaeodactylum genome reveals the evolutionary history of diatom genomes.</title>
        <authorList>
            <person name="Bowler C."/>
            <person name="Allen A.E."/>
            <person name="Badger J.H."/>
            <person name="Grimwood J."/>
            <person name="Jabbari K."/>
            <person name="Kuo A."/>
            <person name="Maheswari U."/>
            <person name="Martens C."/>
            <person name="Maumus F."/>
            <person name="Otillar R.P."/>
            <person name="Rayko E."/>
            <person name="Salamov A."/>
            <person name="Vandepoele K."/>
            <person name="Beszteri B."/>
            <person name="Gruber A."/>
            <person name="Heijde M."/>
            <person name="Katinka M."/>
            <person name="Mock T."/>
            <person name="Valentin K."/>
            <person name="Verret F."/>
            <person name="Berges J.A."/>
            <person name="Brownlee C."/>
            <person name="Cadoret J.P."/>
            <person name="Chiovitti A."/>
            <person name="Choi C.J."/>
            <person name="Coesel S."/>
            <person name="De Martino A."/>
            <person name="Detter J.C."/>
            <person name="Durkin C."/>
            <person name="Falciatore A."/>
            <person name="Fournet J."/>
            <person name="Haruta M."/>
            <person name="Huysman M.J."/>
            <person name="Jenkins B.D."/>
            <person name="Jiroutova K."/>
            <person name="Jorgensen R.E."/>
            <person name="Joubert Y."/>
            <person name="Kaplan A."/>
            <person name="Kroger N."/>
            <person name="Kroth P.G."/>
            <person name="La Roche J."/>
            <person name="Lindquist E."/>
            <person name="Lommer M."/>
            <person name="Martin-Jezequel V."/>
            <person name="Lopez P.J."/>
            <person name="Lucas S."/>
            <person name="Mangogna M."/>
            <person name="McGinnis K."/>
            <person name="Medlin L.K."/>
            <person name="Montsant A."/>
            <person name="Oudot-Le Secq M.P."/>
            <person name="Napoli C."/>
            <person name="Obornik M."/>
            <person name="Parker M.S."/>
            <person name="Petit J.L."/>
            <person name="Porcel B.M."/>
            <person name="Poulsen N."/>
            <person name="Robison M."/>
            <person name="Rychlewski L."/>
            <person name="Rynearson T.A."/>
            <person name="Schmutz J."/>
            <person name="Shapiro H."/>
            <person name="Siaut M."/>
            <person name="Stanley M."/>
            <person name="Sussman M.R."/>
            <person name="Taylor A.R."/>
            <person name="Vardi A."/>
            <person name="von Dassow P."/>
            <person name="Vyverman W."/>
            <person name="Willis A."/>
            <person name="Wyrwicz L.S."/>
            <person name="Rokhsar D.S."/>
            <person name="Weissenbach J."/>
            <person name="Armbrust E.V."/>
            <person name="Green B.R."/>
            <person name="Van de Peer Y."/>
            <person name="Grigoriev I.V."/>
        </authorList>
    </citation>
    <scope>NUCLEOTIDE SEQUENCE [LARGE SCALE GENOMIC DNA]</scope>
    <source>
        <strain evidence="4 5">CCMP1335</strain>
    </source>
</reference>
<dbReference type="PaxDb" id="35128-Thaps1986"/>
<protein>
    <recommendedName>
        <fullName evidence="6">Multidrug and toxic compound extrusion protein</fullName>
    </recommendedName>
</protein>
<feature type="transmembrane region" description="Helical" evidence="3">
    <location>
        <begin position="498"/>
        <end position="519"/>
    </location>
</feature>
<dbReference type="eggNOG" id="KOG1347">
    <property type="taxonomic scope" value="Eukaryota"/>
</dbReference>
<proteinExistence type="inferred from homology"/>
<dbReference type="EMBL" id="CM000638">
    <property type="protein sequence ID" value="EED96721.1"/>
    <property type="molecule type" value="Genomic_DNA"/>
</dbReference>
<feature type="transmembrane region" description="Helical" evidence="3">
    <location>
        <begin position="253"/>
        <end position="277"/>
    </location>
</feature>
<comment type="similarity">
    <text evidence="1">Belongs to the multi antimicrobial extrusion (MATE) (TC 2.A.66.1) family.</text>
</comment>
<dbReference type="Proteomes" id="UP000001449">
    <property type="component" value="Chromosome 1"/>
</dbReference>
<reference evidence="4 5" key="1">
    <citation type="journal article" date="2004" name="Science">
        <title>The genome of the diatom Thalassiosira pseudonana: ecology, evolution, and metabolism.</title>
        <authorList>
            <person name="Armbrust E.V."/>
            <person name="Berges J.A."/>
            <person name="Bowler C."/>
            <person name="Green B.R."/>
            <person name="Martinez D."/>
            <person name="Putnam N.H."/>
            <person name="Zhou S."/>
            <person name="Allen A.E."/>
            <person name="Apt K.E."/>
            <person name="Bechner M."/>
            <person name="Brzezinski M.A."/>
            <person name="Chaal B.K."/>
            <person name="Chiovitti A."/>
            <person name="Davis A.K."/>
            <person name="Demarest M.S."/>
            <person name="Detter J.C."/>
            <person name="Glavina T."/>
            <person name="Goodstein D."/>
            <person name="Hadi M.Z."/>
            <person name="Hellsten U."/>
            <person name="Hildebrand M."/>
            <person name="Jenkins B.D."/>
            <person name="Jurka J."/>
            <person name="Kapitonov V.V."/>
            <person name="Kroger N."/>
            <person name="Lau W.W."/>
            <person name="Lane T.W."/>
            <person name="Larimer F.W."/>
            <person name="Lippmeier J.C."/>
            <person name="Lucas S."/>
            <person name="Medina M."/>
            <person name="Montsant A."/>
            <person name="Obornik M."/>
            <person name="Parker M.S."/>
            <person name="Palenik B."/>
            <person name="Pazour G.J."/>
            <person name="Richardson P.M."/>
            <person name="Rynearson T.A."/>
            <person name="Saito M.A."/>
            <person name="Schwartz D.C."/>
            <person name="Thamatrakoln K."/>
            <person name="Valentin K."/>
            <person name="Vardi A."/>
            <person name="Wilkerson F.P."/>
            <person name="Rokhsar D.S."/>
        </authorList>
    </citation>
    <scope>NUCLEOTIDE SEQUENCE [LARGE SCALE GENOMIC DNA]</scope>
    <source>
        <strain evidence="4 5">CCMP1335</strain>
    </source>
</reference>
<keyword evidence="3" id="KW-0812">Transmembrane</keyword>
<dbReference type="GO" id="GO:0016020">
    <property type="term" value="C:membrane"/>
    <property type="evidence" value="ECO:0000318"/>
    <property type="project" value="GO_Central"/>
</dbReference>
<feature type="transmembrane region" description="Helical" evidence="3">
    <location>
        <begin position="402"/>
        <end position="421"/>
    </location>
</feature>
<feature type="region of interest" description="Disordered" evidence="2">
    <location>
        <begin position="700"/>
        <end position="723"/>
    </location>
</feature>
<dbReference type="RefSeq" id="XP_002287080.1">
    <property type="nucleotide sequence ID" value="XM_002287044.1"/>
</dbReference>
<keyword evidence="3" id="KW-0472">Membrane</keyword>
<evidence type="ECO:0000256" key="3">
    <source>
        <dbReference type="SAM" id="Phobius"/>
    </source>
</evidence>
<dbReference type="GO" id="GO:0015297">
    <property type="term" value="F:antiporter activity"/>
    <property type="evidence" value="ECO:0007669"/>
    <property type="project" value="InterPro"/>
</dbReference>
<dbReference type="GO" id="GO:0042910">
    <property type="term" value="F:xenobiotic transmembrane transporter activity"/>
    <property type="evidence" value="ECO:0007669"/>
    <property type="project" value="InterPro"/>
</dbReference>
<name>B8BSH4_THAPS</name>
<dbReference type="InterPro" id="IPR002528">
    <property type="entry name" value="MATE_fam"/>
</dbReference>
<organism evidence="4 5">
    <name type="scientific">Thalassiosira pseudonana</name>
    <name type="common">Marine diatom</name>
    <name type="synonym">Cyclotella nana</name>
    <dbReference type="NCBI Taxonomy" id="35128"/>
    <lineage>
        <taxon>Eukaryota</taxon>
        <taxon>Sar</taxon>
        <taxon>Stramenopiles</taxon>
        <taxon>Ochrophyta</taxon>
        <taxon>Bacillariophyta</taxon>
        <taxon>Coscinodiscophyceae</taxon>
        <taxon>Thalassiosirophycidae</taxon>
        <taxon>Thalassiosirales</taxon>
        <taxon>Thalassiosiraceae</taxon>
        <taxon>Thalassiosira</taxon>
    </lineage>
</organism>
<dbReference type="HOGENOM" id="CLU_391538_0_0_1"/>
<dbReference type="PANTHER" id="PTHR11206">
    <property type="entry name" value="MULTIDRUG RESISTANCE PROTEIN"/>
    <property type="match status" value="1"/>
</dbReference>
<feature type="region of interest" description="Disordered" evidence="2">
    <location>
        <begin position="124"/>
        <end position="149"/>
    </location>
</feature>
<feature type="transmembrane region" description="Helical" evidence="3">
    <location>
        <begin position="654"/>
        <end position="676"/>
    </location>
</feature>
<dbReference type="KEGG" id="tps:THAPSDRAFT_1986"/>
<feature type="transmembrane region" description="Helical" evidence="3">
    <location>
        <begin position="332"/>
        <end position="359"/>
    </location>
</feature>
<feature type="transmembrane region" description="Helical" evidence="3">
    <location>
        <begin position="92"/>
        <end position="113"/>
    </location>
</feature>
<keyword evidence="5" id="KW-1185">Reference proteome</keyword>
<feature type="compositionally biased region" description="Low complexity" evidence="2">
    <location>
        <begin position="702"/>
        <end position="715"/>
    </location>
</feature>
<dbReference type="GO" id="GO:0022857">
    <property type="term" value="F:transmembrane transporter activity"/>
    <property type="evidence" value="ECO:0000318"/>
    <property type="project" value="GO_Central"/>
</dbReference>
<evidence type="ECO:0000256" key="1">
    <source>
        <dbReference type="ARBA" id="ARBA00010199"/>
    </source>
</evidence>
<evidence type="ECO:0008006" key="6">
    <source>
        <dbReference type="Google" id="ProtNLM"/>
    </source>
</evidence>
<evidence type="ECO:0000256" key="2">
    <source>
        <dbReference type="SAM" id="MobiDB-lite"/>
    </source>
</evidence>
<feature type="transmembrane region" description="Helical" evidence="3">
    <location>
        <begin position="628"/>
        <end position="648"/>
    </location>
</feature>
<dbReference type="Pfam" id="PF01554">
    <property type="entry name" value="MatE"/>
    <property type="match status" value="2"/>
</dbReference>
<sequence>MSVFTSARNTPVRGKCVYLSFFVPYPKKKGHLLVTVMSPSCFFLKRTHELTSAVVGAPPNRDMLPRELTLLDDDDQVYDNYVENTTDPGSTLLLIAIVVCACSLASLPLSVALGKRYLKGHIREEDDDDNSDSSSSSTENEVDDQPTALLQRPRRVYTSLLHFFVDALVRWRANRSEQHVSHGIVREGRASLSNIPHNITFDSDGNTETALQLAPYNSQQLRDMHKVNCSCKTLKYMCTLAKCDNESKRILRLAVPFMISNMAKTLGALLSLAFISQNLGTDAMVAFAMVEVIVGTSSSFLNGWIEAISSLGSQAYGAENYELLGQYVQVSFMVYTACQIPIACVWGFSMKSIILLFGFNQATADIASNFVWVWVAYDLMESLYVGFLDFLEVIGKETYTMIFYCTMAACEVGLVYLFATLTDANLVVIGLVMVTNKCLFVFLTILISTLTNWTKPYEFGLIGEFGWKNREATRAIFRTALPLAFGGLLAYAEWEVLTVFAAFLGPAEAATWAILGFVWDVFESTTEAIGDASEIRCAYQLGKGRPEMAKISAYKSMLLGLVVSIMITITFLLLSDHLPSWLTKDPTIQDMLTELFPLVGLGNVTMTVGMVCWALIGAQGRYRLATSINMACSLLITVPLGAITTIWLRINLQGLTFSVVCGYVICGLVLTVFLLLSDWEKLAEKIRERVANGELEIESFSDDSSSSSSSSSSASEKSYGTEQHLYDGTKLDIDEGKEVRIELAARYKKNESEVSA</sequence>